<evidence type="ECO:0000313" key="20">
    <source>
        <dbReference type="EMBL" id="KMZ73776.1"/>
    </source>
</evidence>
<evidence type="ECO:0000256" key="11">
    <source>
        <dbReference type="ARBA" id="ARBA00022777"/>
    </source>
</evidence>
<dbReference type="Proteomes" id="UP000036987">
    <property type="component" value="Unassembled WGS sequence"/>
</dbReference>
<dbReference type="OMA" id="PAAWNIS"/>
<keyword evidence="13 18" id="KW-1133">Transmembrane helix</keyword>
<dbReference type="EC" id="2.7.11.1" evidence="2"/>
<evidence type="ECO:0000313" key="21">
    <source>
        <dbReference type="Proteomes" id="UP000036987"/>
    </source>
</evidence>
<evidence type="ECO:0000256" key="8">
    <source>
        <dbReference type="ARBA" id="ARBA00022729"/>
    </source>
</evidence>
<name>A0A0K9PXN9_ZOSMR</name>
<dbReference type="FunFam" id="2.60.120.430:FF:000002">
    <property type="entry name" value="Leucine-rich repeat receptor-like protein kinase"/>
    <property type="match status" value="1"/>
</dbReference>
<keyword evidence="8" id="KW-0732">Signal</keyword>
<dbReference type="AlphaFoldDB" id="A0A0K9PXN9"/>
<dbReference type="GO" id="GO:0004672">
    <property type="term" value="F:protein kinase activity"/>
    <property type="evidence" value="ECO:0000318"/>
    <property type="project" value="GO_Central"/>
</dbReference>
<evidence type="ECO:0000256" key="13">
    <source>
        <dbReference type="ARBA" id="ARBA00022989"/>
    </source>
</evidence>
<dbReference type="InterPro" id="IPR011009">
    <property type="entry name" value="Kinase-like_dom_sf"/>
</dbReference>
<dbReference type="GO" id="GO:0005524">
    <property type="term" value="F:ATP binding"/>
    <property type="evidence" value="ECO:0007669"/>
    <property type="project" value="UniProtKB-UniRule"/>
</dbReference>
<gene>
    <name evidence="20" type="ORF">ZOSMA_140G00140</name>
</gene>
<keyword evidence="16" id="KW-0325">Glycoprotein</keyword>
<dbReference type="FunFam" id="3.80.10.10:FF:000383">
    <property type="entry name" value="Leucine-rich repeat receptor protein kinase EMS1"/>
    <property type="match status" value="1"/>
</dbReference>
<proteinExistence type="predicted"/>
<keyword evidence="6" id="KW-0808">Transferase</keyword>
<dbReference type="Gene3D" id="3.80.10.10">
    <property type="entry name" value="Ribonuclease Inhibitor"/>
    <property type="match status" value="3"/>
</dbReference>
<comment type="caution">
    <text evidence="20">The sequence shown here is derived from an EMBL/GenBank/DDBJ whole genome shotgun (WGS) entry which is preliminary data.</text>
</comment>
<dbReference type="InterPro" id="IPR021720">
    <property type="entry name" value="Malectin_dom"/>
</dbReference>
<keyword evidence="4" id="KW-0597">Phosphoprotein</keyword>
<evidence type="ECO:0000256" key="7">
    <source>
        <dbReference type="ARBA" id="ARBA00022692"/>
    </source>
</evidence>
<dbReference type="Pfam" id="PF00069">
    <property type="entry name" value="Pkinase"/>
    <property type="match status" value="1"/>
</dbReference>
<organism evidence="20 21">
    <name type="scientific">Zostera marina</name>
    <name type="common">Eelgrass</name>
    <dbReference type="NCBI Taxonomy" id="29655"/>
    <lineage>
        <taxon>Eukaryota</taxon>
        <taxon>Viridiplantae</taxon>
        <taxon>Streptophyta</taxon>
        <taxon>Embryophyta</taxon>
        <taxon>Tracheophyta</taxon>
        <taxon>Spermatophyta</taxon>
        <taxon>Magnoliopsida</taxon>
        <taxon>Liliopsida</taxon>
        <taxon>Zosteraceae</taxon>
        <taxon>Zostera</taxon>
    </lineage>
</organism>
<dbReference type="PROSITE" id="PS00107">
    <property type="entry name" value="PROTEIN_KINASE_ATP"/>
    <property type="match status" value="1"/>
</dbReference>
<dbReference type="SUPFAM" id="SSF56112">
    <property type="entry name" value="Protein kinase-like (PK-like)"/>
    <property type="match status" value="1"/>
</dbReference>
<dbReference type="InterPro" id="IPR001611">
    <property type="entry name" value="Leu-rich_rpt"/>
</dbReference>
<dbReference type="PANTHER" id="PTHR48006">
    <property type="entry name" value="LEUCINE-RICH REPEAT-CONTAINING PROTEIN DDB_G0281931-RELATED"/>
    <property type="match status" value="1"/>
</dbReference>
<keyword evidence="21" id="KW-1185">Reference proteome</keyword>
<comment type="subcellular location">
    <subcellularLocation>
        <location evidence="1">Cell membrane</location>
        <topology evidence="1">Single-pass membrane protein</topology>
    </subcellularLocation>
</comment>
<evidence type="ECO:0000256" key="18">
    <source>
        <dbReference type="SAM" id="Phobius"/>
    </source>
</evidence>
<evidence type="ECO:0000256" key="14">
    <source>
        <dbReference type="ARBA" id="ARBA00023136"/>
    </source>
</evidence>
<dbReference type="GO" id="GO:0005886">
    <property type="term" value="C:plasma membrane"/>
    <property type="evidence" value="ECO:0000318"/>
    <property type="project" value="GO_Central"/>
</dbReference>
<keyword evidence="5" id="KW-0433">Leucine-rich repeat</keyword>
<dbReference type="SMART" id="SM00220">
    <property type="entry name" value="S_TKc"/>
    <property type="match status" value="1"/>
</dbReference>
<evidence type="ECO:0000256" key="9">
    <source>
        <dbReference type="ARBA" id="ARBA00022737"/>
    </source>
</evidence>
<accession>A0A0K9PXN9</accession>
<dbReference type="STRING" id="29655.A0A0K9PXN9"/>
<sequence length="933" mass="103799">MSIISWNTTGDPCSGNATLPTSQNLNFRDDDVKFNPAILCRCDSNNTCHIIRLKATNLQIVGTIPDELTKFIFLNNLQISKNYLTGPLPSFIGSFSDMLYLSVGLNSLSGSLPKELGNLTKLISLGLGSRNNFSGPIPPELGNLANLEQMYIDSNGLEGEVPDTLVNLQKLKILWASDNNFGGRVPEFLGNLTRLTSLRLGDITNGSSTLAFIRNMNSLNTLILRNCMISDTIPTYIEEFSNITYLDLSFNNLTGKLPSSLFNMPQLTTLYLGNNSISDSLPDQKADGLENIDLSYNQLSGRFPKWVARTNNALNVVANNFAIETNSLPSGLRCLQRDVPCSRGSPNYYSFAINCGGKESITSNGTIYESDEVNLSGASYYMTSTQRWAVSSVGTFMDGRNDNYALYTSKNIANTSDSILFQSARSSPSSLRYYGLGLENGNYTVALQFSEIQFPNDLTWLSFGKRIFDIYLQGILVENEFDIRKESSERSFSAIRKMYLTSVTNNFLEIHFFWAGKGTCCIPFDGSYGSLISAISITPNFVPTVSNQPPNTNKNTTGLIVGITIGVAALLIILAIGFLMWRRCKRRNVYRYNFPELNELTIASGNFSYLELKNATGDFSPQNKLGEGGFGVVYMGRLTKNDRTVAVKELAAGSSQGKQQFIAEVSIISKLKHRNLVNLYGCCYEGNKRLLVYEYMENKSLDKALFGNTGLHLDWPTRYKICLGTAKGLAYLHEESRCRIIHRDIKSSNILLDEDFNPKISDFGLAKLYDDKMTHIMTKVAGTTGYLAPEYAMRGHLTEKVDVYAFGIVILEILSGRSVFSLKLDEDKKYLIEWAWELHEAKRDIEMVDSTLTTFDKEELKHVMGVAFLCAQMNHLLRPTMSRVVSMLLGEAELGEVPSKPTYMSDWSFDNLSGIGQTSSSFPLGNTQSFTFT</sequence>
<dbReference type="PROSITE" id="PS00108">
    <property type="entry name" value="PROTEIN_KINASE_ST"/>
    <property type="match status" value="1"/>
</dbReference>
<evidence type="ECO:0000256" key="4">
    <source>
        <dbReference type="ARBA" id="ARBA00022553"/>
    </source>
</evidence>
<dbReference type="EMBL" id="LFYR01000525">
    <property type="protein sequence ID" value="KMZ73776.1"/>
    <property type="molecule type" value="Genomic_DNA"/>
</dbReference>
<keyword evidence="12 17" id="KW-0067">ATP-binding</keyword>
<dbReference type="OrthoDB" id="663146at2759"/>
<evidence type="ECO:0000256" key="12">
    <source>
        <dbReference type="ARBA" id="ARBA00022840"/>
    </source>
</evidence>
<feature type="domain" description="Protein kinase" evidence="19">
    <location>
        <begin position="619"/>
        <end position="894"/>
    </location>
</feature>
<evidence type="ECO:0000256" key="16">
    <source>
        <dbReference type="ARBA" id="ARBA00023180"/>
    </source>
</evidence>
<dbReference type="Pfam" id="PF11721">
    <property type="entry name" value="Malectin"/>
    <property type="match status" value="1"/>
</dbReference>
<dbReference type="FunFam" id="3.30.200.20:FF:000162">
    <property type="entry name" value="Adenine nucleotide alpha hydrolase-like domain kinase"/>
    <property type="match status" value="1"/>
</dbReference>
<keyword evidence="3" id="KW-0723">Serine/threonine-protein kinase</keyword>
<reference evidence="21" key="1">
    <citation type="journal article" date="2016" name="Nature">
        <title>The genome of the seagrass Zostera marina reveals angiosperm adaptation to the sea.</title>
        <authorList>
            <person name="Olsen J.L."/>
            <person name="Rouze P."/>
            <person name="Verhelst B."/>
            <person name="Lin Y.-C."/>
            <person name="Bayer T."/>
            <person name="Collen J."/>
            <person name="Dattolo E."/>
            <person name="De Paoli E."/>
            <person name="Dittami S."/>
            <person name="Maumus F."/>
            <person name="Michel G."/>
            <person name="Kersting A."/>
            <person name="Lauritano C."/>
            <person name="Lohaus R."/>
            <person name="Toepel M."/>
            <person name="Tonon T."/>
            <person name="Vanneste K."/>
            <person name="Amirebrahimi M."/>
            <person name="Brakel J."/>
            <person name="Bostroem C."/>
            <person name="Chovatia M."/>
            <person name="Grimwood J."/>
            <person name="Jenkins J.W."/>
            <person name="Jueterbock A."/>
            <person name="Mraz A."/>
            <person name="Stam W.T."/>
            <person name="Tice H."/>
            <person name="Bornberg-Bauer E."/>
            <person name="Green P.J."/>
            <person name="Pearson G.A."/>
            <person name="Procaccini G."/>
            <person name="Duarte C.M."/>
            <person name="Schmutz J."/>
            <person name="Reusch T.B.H."/>
            <person name="Van de Peer Y."/>
        </authorList>
    </citation>
    <scope>NUCLEOTIDE SEQUENCE [LARGE SCALE GENOMIC DNA]</scope>
    <source>
        <strain evidence="21">cv. Finnish</strain>
    </source>
</reference>
<dbReference type="InterPro" id="IPR051824">
    <property type="entry name" value="LRR_Rcpt-Like_S/T_Kinase"/>
</dbReference>
<evidence type="ECO:0000256" key="17">
    <source>
        <dbReference type="PROSITE-ProRule" id="PRU10141"/>
    </source>
</evidence>
<dbReference type="PANTHER" id="PTHR48006:SF34">
    <property type="entry name" value="OS08G0203700 PROTEIN"/>
    <property type="match status" value="1"/>
</dbReference>
<evidence type="ECO:0000256" key="1">
    <source>
        <dbReference type="ARBA" id="ARBA00004162"/>
    </source>
</evidence>
<dbReference type="Pfam" id="PF00560">
    <property type="entry name" value="LRR_1"/>
    <property type="match status" value="2"/>
</dbReference>
<dbReference type="InterPro" id="IPR032675">
    <property type="entry name" value="LRR_dom_sf"/>
</dbReference>
<keyword evidence="7 18" id="KW-0812">Transmembrane</keyword>
<evidence type="ECO:0000256" key="15">
    <source>
        <dbReference type="ARBA" id="ARBA00023170"/>
    </source>
</evidence>
<dbReference type="GO" id="GO:0004674">
    <property type="term" value="F:protein serine/threonine kinase activity"/>
    <property type="evidence" value="ECO:0007669"/>
    <property type="project" value="UniProtKB-KW"/>
</dbReference>
<keyword evidence="11 20" id="KW-0418">Kinase</keyword>
<keyword evidence="15 20" id="KW-0675">Receptor</keyword>
<dbReference type="Gene3D" id="1.10.510.10">
    <property type="entry name" value="Transferase(Phosphotransferase) domain 1"/>
    <property type="match status" value="1"/>
</dbReference>
<dbReference type="InterPro" id="IPR008271">
    <property type="entry name" value="Ser/Thr_kinase_AS"/>
</dbReference>
<evidence type="ECO:0000256" key="3">
    <source>
        <dbReference type="ARBA" id="ARBA00022527"/>
    </source>
</evidence>
<keyword evidence="9" id="KW-0677">Repeat</keyword>
<protein>
    <recommendedName>
        <fullName evidence="2">non-specific serine/threonine protein kinase</fullName>
        <ecNumber evidence="2">2.7.11.1</ecNumber>
    </recommendedName>
</protein>
<dbReference type="FunFam" id="3.80.10.10:FF:000298">
    <property type="entry name" value="Putative LRR receptor-like serine/threonine-protein kinase"/>
    <property type="match status" value="1"/>
</dbReference>
<evidence type="ECO:0000256" key="10">
    <source>
        <dbReference type="ARBA" id="ARBA00022741"/>
    </source>
</evidence>
<dbReference type="CDD" id="cd14066">
    <property type="entry name" value="STKc_IRAK"/>
    <property type="match status" value="1"/>
</dbReference>
<dbReference type="InterPro" id="IPR017441">
    <property type="entry name" value="Protein_kinase_ATP_BS"/>
</dbReference>
<dbReference type="Gene3D" id="2.60.120.430">
    <property type="entry name" value="Galactose-binding lectin"/>
    <property type="match status" value="1"/>
</dbReference>
<evidence type="ECO:0000256" key="5">
    <source>
        <dbReference type="ARBA" id="ARBA00022614"/>
    </source>
</evidence>
<evidence type="ECO:0000256" key="6">
    <source>
        <dbReference type="ARBA" id="ARBA00022679"/>
    </source>
</evidence>
<dbReference type="InterPro" id="IPR000719">
    <property type="entry name" value="Prot_kinase_dom"/>
</dbReference>
<dbReference type="GO" id="GO:0045088">
    <property type="term" value="P:regulation of innate immune response"/>
    <property type="evidence" value="ECO:0000318"/>
    <property type="project" value="GO_Central"/>
</dbReference>
<evidence type="ECO:0000256" key="2">
    <source>
        <dbReference type="ARBA" id="ARBA00012513"/>
    </source>
</evidence>
<evidence type="ECO:0000259" key="19">
    <source>
        <dbReference type="PROSITE" id="PS50011"/>
    </source>
</evidence>
<dbReference type="FunFam" id="1.10.510.10:FF:000044">
    <property type="entry name" value="Putative LRR receptor-like serine/threonine-protein kinase"/>
    <property type="match status" value="1"/>
</dbReference>
<dbReference type="Pfam" id="PF13855">
    <property type="entry name" value="LRR_8"/>
    <property type="match status" value="1"/>
</dbReference>
<dbReference type="SUPFAM" id="SSF52058">
    <property type="entry name" value="L domain-like"/>
    <property type="match status" value="1"/>
</dbReference>
<feature type="transmembrane region" description="Helical" evidence="18">
    <location>
        <begin position="559"/>
        <end position="581"/>
    </location>
</feature>
<keyword evidence="14 18" id="KW-0472">Membrane</keyword>
<keyword evidence="10 17" id="KW-0547">Nucleotide-binding</keyword>
<dbReference type="Gene3D" id="3.30.200.20">
    <property type="entry name" value="Phosphorylase Kinase, domain 1"/>
    <property type="match status" value="1"/>
</dbReference>
<feature type="binding site" evidence="17">
    <location>
        <position position="648"/>
    </location>
    <ligand>
        <name>ATP</name>
        <dbReference type="ChEBI" id="CHEBI:30616"/>
    </ligand>
</feature>
<dbReference type="PROSITE" id="PS50011">
    <property type="entry name" value="PROTEIN_KINASE_DOM"/>
    <property type="match status" value="1"/>
</dbReference>